<dbReference type="EMBL" id="KZ288292">
    <property type="protein sequence ID" value="PBC29087.1"/>
    <property type="molecule type" value="Genomic_DNA"/>
</dbReference>
<evidence type="ECO:0000313" key="8">
    <source>
        <dbReference type="Proteomes" id="UP000242457"/>
    </source>
</evidence>
<name>A0A2A3EBH6_APICC</name>
<comment type="similarity">
    <text evidence="2">Belongs to the TMEM256 family.</text>
</comment>
<feature type="transmembrane region" description="Helical" evidence="6">
    <location>
        <begin position="116"/>
        <end position="137"/>
    </location>
</feature>
<evidence type="ECO:0000256" key="3">
    <source>
        <dbReference type="ARBA" id="ARBA00022692"/>
    </source>
</evidence>
<protein>
    <recommendedName>
        <fullName evidence="9">Transmembrane protein</fullName>
    </recommendedName>
</protein>
<reference evidence="7 8" key="1">
    <citation type="submission" date="2014-07" db="EMBL/GenBank/DDBJ databases">
        <title>Genomic and transcriptomic analysis on Apis cerana provide comprehensive insights into honey bee biology.</title>
        <authorList>
            <person name="Diao Q."/>
            <person name="Sun L."/>
            <person name="Zheng H."/>
            <person name="Zheng H."/>
            <person name="Xu S."/>
            <person name="Wang S."/>
            <person name="Zeng Z."/>
            <person name="Hu F."/>
            <person name="Su S."/>
            <person name="Wu J."/>
        </authorList>
    </citation>
    <scope>NUCLEOTIDE SEQUENCE [LARGE SCALE GENOMIC DNA]</scope>
    <source>
        <tissue evidence="7">Pupae without intestine</tissue>
    </source>
</reference>
<evidence type="ECO:0000256" key="5">
    <source>
        <dbReference type="ARBA" id="ARBA00023136"/>
    </source>
</evidence>
<keyword evidence="8" id="KW-1185">Reference proteome</keyword>
<evidence type="ECO:0000256" key="6">
    <source>
        <dbReference type="SAM" id="Phobius"/>
    </source>
</evidence>
<evidence type="ECO:0000256" key="2">
    <source>
        <dbReference type="ARBA" id="ARBA00006208"/>
    </source>
</evidence>
<comment type="subcellular location">
    <subcellularLocation>
        <location evidence="1">Membrane</location>
        <topology evidence="1">Multi-pass membrane protein</topology>
    </subcellularLocation>
</comment>
<evidence type="ECO:0008006" key="9">
    <source>
        <dbReference type="Google" id="ProtNLM"/>
    </source>
</evidence>
<dbReference type="OrthoDB" id="269173at2759"/>
<gene>
    <name evidence="7" type="ORF">APICC_00224</name>
</gene>
<feature type="transmembrane region" description="Helical" evidence="6">
    <location>
        <begin position="57"/>
        <end position="77"/>
    </location>
</feature>
<dbReference type="Pfam" id="PF04241">
    <property type="entry name" value="DUF423"/>
    <property type="match status" value="1"/>
</dbReference>
<accession>A0A2A3EBH6</accession>
<dbReference type="PANTHER" id="PTHR43461">
    <property type="entry name" value="TRANSMEMBRANE PROTEIN 256"/>
    <property type="match status" value="1"/>
</dbReference>
<keyword evidence="4 6" id="KW-1133">Transmembrane helix</keyword>
<dbReference type="Proteomes" id="UP000242457">
    <property type="component" value="Unassembled WGS sequence"/>
</dbReference>
<keyword evidence="5 6" id="KW-0472">Membrane</keyword>
<dbReference type="InterPro" id="IPR006696">
    <property type="entry name" value="DUF423"/>
</dbReference>
<keyword evidence="3 6" id="KW-0812">Transmembrane</keyword>
<sequence length="164" mass="18398">MVFINPLHYTSLLGDSASYVWRTFEAAPKYLGLKSKNEIKIPSPIPLWKLAADTGPYVRLAAFSGAAAVILNGYGFYKQYPKYDEVHLKKVFETASYFHFIHTLAMLGLPLCKRPLLSTTFLVSGIILCCGTCYYYAFTGKKQHDIITKVGGMCFIIGWLCMCI</sequence>
<organism evidence="7 8">
    <name type="scientific">Apis cerana cerana</name>
    <name type="common">Oriental honeybee</name>
    <dbReference type="NCBI Taxonomy" id="94128"/>
    <lineage>
        <taxon>Eukaryota</taxon>
        <taxon>Metazoa</taxon>
        <taxon>Ecdysozoa</taxon>
        <taxon>Arthropoda</taxon>
        <taxon>Hexapoda</taxon>
        <taxon>Insecta</taxon>
        <taxon>Pterygota</taxon>
        <taxon>Neoptera</taxon>
        <taxon>Endopterygota</taxon>
        <taxon>Hymenoptera</taxon>
        <taxon>Apocrita</taxon>
        <taxon>Aculeata</taxon>
        <taxon>Apoidea</taxon>
        <taxon>Anthophila</taxon>
        <taxon>Apidae</taxon>
        <taxon>Apis</taxon>
    </lineage>
</organism>
<evidence type="ECO:0000256" key="4">
    <source>
        <dbReference type="ARBA" id="ARBA00022989"/>
    </source>
</evidence>
<dbReference type="PANTHER" id="PTHR43461:SF1">
    <property type="entry name" value="TRANSMEMBRANE PROTEIN 256"/>
    <property type="match status" value="1"/>
</dbReference>
<dbReference type="AlphaFoldDB" id="A0A2A3EBH6"/>
<dbReference type="GO" id="GO:0016020">
    <property type="term" value="C:membrane"/>
    <property type="evidence" value="ECO:0007669"/>
    <property type="project" value="UniProtKB-SubCell"/>
</dbReference>
<evidence type="ECO:0000256" key="1">
    <source>
        <dbReference type="ARBA" id="ARBA00004141"/>
    </source>
</evidence>
<proteinExistence type="inferred from homology"/>
<evidence type="ECO:0000313" key="7">
    <source>
        <dbReference type="EMBL" id="PBC29087.1"/>
    </source>
</evidence>